<gene>
    <name evidence="3" type="ORF">Pla110_06210</name>
</gene>
<reference evidence="3 4" key="1">
    <citation type="submission" date="2019-02" db="EMBL/GenBank/DDBJ databases">
        <title>Deep-cultivation of Planctomycetes and their phenomic and genomic characterization uncovers novel biology.</title>
        <authorList>
            <person name="Wiegand S."/>
            <person name="Jogler M."/>
            <person name="Boedeker C."/>
            <person name="Pinto D."/>
            <person name="Vollmers J."/>
            <person name="Rivas-Marin E."/>
            <person name="Kohn T."/>
            <person name="Peeters S.H."/>
            <person name="Heuer A."/>
            <person name="Rast P."/>
            <person name="Oberbeckmann S."/>
            <person name="Bunk B."/>
            <person name="Jeske O."/>
            <person name="Meyerdierks A."/>
            <person name="Storesund J.E."/>
            <person name="Kallscheuer N."/>
            <person name="Luecker S."/>
            <person name="Lage O.M."/>
            <person name="Pohl T."/>
            <person name="Merkel B.J."/>
            <person name="Hornburger P."/>
            <person name="Mueller R.-W."/>
            <person name="Bruemmer F."/>
            <person name="Labrenz M."/>
            <person name="Spormann A.M."/>
            <person name="Op den Camp H."/>
            <person name="Overmann J."/>
            <person name="Amann R."/>
            <person name="Jetten M.S.M."/>
            <person name="Mascher T."/>
            <person name="Medema M.H."/>
            <person name="Devos D.P."/>
            <person name="Kaster A.-K."/>
            <person name="Ovreas L."/>
            <person name="Rohde M."/>
            <person name="Galperin M.Y."/>
            <person name="Jogler C."/>
        </authorList>
    </citation>
    <scope>NUCLEOTIDE SEQUENCE [LARGE SCALE GENOMIC DNA]</scope>
    <source>
        <strain evidence="3 4">Pla110</strain>
    </source>
</reference>
<feature type="region of interest" description="Disordered" evidence="1">
    <location>
        <begin position="215"/>
        <end position="249"/>
    </location>
</feature>
<dbReference type="KEGG" id="plon:Pla110_06210"/>
<feature type="transmembrane region" description="Helical" evidence="2">
    <location>
        <begin position="65"/>
        <end position="88"/>
    </location>
</feature>
<dbReference type="RefSeq" id="WP_144993038.1">
    <property type="nucleotide sequence ID" value="NZ_CP036281.1"/>
</dbReference>
<dbReference type="Proteomes" id="UP000317178">
    <property type="component" value="Chromosome"/>
</dbReference>
<evidence type="ECO:0000256" key="2">
    <source>
        <dbReference type="SAM" id="Phobius"/>
    </source>
</evidence>
<dbReference type="AlphaFoldDB" id="A0A518CI85"/>
<feature type="transmembrane region" description="Helical" evidence="2">
    <location>
        <begin position="100"/>
        <end position="121"/>
    </location>
</feature>
<keyword evidence="2" id="KW-0812">Transmembrane</keyword>
<feature type="transmembrane region" description="Helical" evidence="2">
    <location>
        <begin position="27"/>
        <end position="44"/>
    </location>
</feature>
<dbReference type="EMBL" id="CP036281">
    <property type="protein sequence ID" value="QDU78917.1"/>
    <property type="molecule type" value="Genomic_DNA"/>
</dbReference>
<proteinExistence type="predicted"/>
<organism evidence="3 4">
    <name type="scientific">Polystyrenella longa</name>
    <dbReference type="NCBI Taxonomy" id="2528007"/>
    <lineage>
        <taxon>Bacteria</taxon>
        <taxon>Pseudomonadati</taxon>
        <taxon>Planctomycetota</taxon>
        <taxon>Planctomycetia</taxon>
        <taxon>Planctomycetales</taxon>
        <taxon>Planctomycetaceae</taxon>
        <taxon>Polystyrenella</taxon>
    </lineage>
</organism>
<protein>
    <recommendedName>
        <fullName evidence="5">Colicin V production protein</fullName>
    </recommendedName>
</protein>
<keyword evidence="4" id="KW-1185">Reference proteome</keyword>
<keyword evidence="2" id="KW-1133">Transmembrane helix</keyword>
<keyword evidence="2" id="KW-0472">Membrane</keyword>
<evidence type="ECO:0000256" key="1">
    <source>
        <dbReference type="SAM" id="MobiDB-lite"/>
    </source>
</evidence>
<sequence>MILSILLLVILAAVVWSVASEGPWGATIMFFSVLFSGLLALNFFEPVAATLDSVFPATWAVHPDFFSLLGLFTLFIVLFRVATLYLLPSYVEVHPMVYEGARWVFAGFTGYMAMGFILLSLHTAPMPREFIGFKPENNNFFGVTAPDRQWLGFMQYLSEKNFSRFGEPRIFDGPVKAGVIGVDNTIWPSFPIRYASRRDAYSRNLGVEYVDMGGSESGSGGWNQGDQNKSNDDPGNLRGPGARKGAPAF</sequence>
<dbReference type="OrthoDB" id="272639at2"/>
<name>A0A518CI85_9PLAN</name>
<evidence type="ECO:0008006" key="5">
    <source>
        <dbReference type="Google" id="ProtNLM"/>
    </source>
</evidence>
<evidence type="ECO:0000313" key="3">
    <source>
        <dbReference type="EMBL" id="QDU78917.1"/>
    </source>
</evidence>
<evidence type="ECO:0000313" key="4">
    <source>
        <dbReference type="Proteomes" id="UP000317178"/>
    </source>
</evidence>
<accession>A0A518CI85</accession>